<keyword evidence="9" id="KW-1185">Reference proteome</keyword>
<evidence type="ECO:0000256" key="1">
    <source>
        <dbReference type="ARBA" id="ARBA00004651"/>
    </source>
</evidence>
<feature type="transmembrane region" description="Helical" evidence="7">
    <location>
        <begin position="102"/>
        <end position="121"/>
    </location>
</feature>
<dbReference type="PANTHER" id="PTHR23513:SF11">
    <property type="entry name" value="STAPHYLOFERRIN A TRANSPORTER"/>
    <property type="match status" value="1"/>
</dbReference>
<dbReference type="SUPFAM" id="SSF103473">
    <property type="entry name" value="MFS general substrate transporter"/>
    <property type="match status" value="1"/>
</dbReference>
<evidence type="ECO:0000256" key="4">
    <source>
        <dbReference type="ARBA" id="ARBA00022989"/>
    </source>
</evidence>
<gene>
    <name evidence="8" type="ORF">GCM10010211_11070</name>
</gene>
<keyword evidence="2" id="KW-1003">Cell membrane</keyword>
<feature type="transmembrane region" description="Helical" evidence="7">
    <location>
        <begin position="285"/>
        <end position="308"/>
    </location>
</feature>
<feature type="transmembrane region" description="Helical" evidence="7">
    <location>
        <begin position="314"/>
        <end position="331"/>
    </location>
</feature>
<evidence type="ECO:0000313" key="8">
    <source>
        <dbReference type="EMBL" id="GGU48626.1"/>
    </source>
</evidence>
<evidence type="ECO:0000256" key="5">
    <source>
        <dbReference type="ARBA" id="ARBA00023136"/>
    </source>
</evidence>
<feature type="region of interest" description="Disordered" evidence="6">
    <location>
        <begin position="335"/>
        <end position="356"/>
    </location>
</feature>
<keyword evidence="4 7" id="KW-1133">Transmembrane helix</keyword>
<keyword evidence="5 7" id="KW-0472">Membrane</keyword>
<protein>
    <recommendedName>
        <fullName evidence="10">MFS transporter</fullName>
    </recommendedName>
</protein>
<evidence type="ECO:0008006" key="10">
    <source>
        <dbReference type="Google" id="ProtNLM"/>
    </source>
</evidence>
<sequence>MRSYGRFFYLGSLGGFAAAIAAPALLVGRAPVPVTLAAALVGGSCGPVVSGGLSGLIALLVPAGVSRDRAYALDAAVYNAASVAGPAAVSVIAGLAAPGPAMALLAGAAAAAAALVTGLPYRHTQPGTRPVGASSAPDAPASPTTLRSDLAAGFATVRHIRELRAITGATSLAFVGIGGLTTTTVLLAACRGGPGSGGVLMTAFAIGALAGSLALARWEPRIPVQHQATAALLGTGLALGAAALIPAPAAIVALFVLAGLYDGPLLAATLRIRADHAPAGVRAQVFTLGAGLKITAAACGAALVGLAASLPPPALLPAIAALQLAAALLHARGRSATGRTPGATERLPETRPRATR</sequence>
<proteinExistence type="predicted"/>
<dbReference type="Gene3D" id="1.20.1250.20">
    <property type="entry name" value="MFS general substrate transporter like domains"/>
    <property type="match status" value="1"/>
</dbReference>
<feature type="transmembrane region" description="Helical" evidence="7">
    <location>
        <begin position="251"/>
        <end position="273"/>
    </location>
</feature>
<evidence type="ECO:0000256" key="6">
    <source>
        <dbReference type="SAM" id="MobiDB-lite"/>
    </source>
</evidence>
<feature type="transmembrane region" description="Helical" evidence="7">
    <location>
        <begin position="75"/>
        <end position="96"/>
    </location>
</feature>
<feature type="transmembrane region" description="Helical" evidence="7">
    <location>
        <begin position="165"/>
        <end position="189"/>
    </location>
</feature>
<accession>A0ABQ2URZ4</accession>
<dbReference type="EMBL" id="BMRP01000002">
    <property type="protein sequence ID" value="GGU48626.1"/>
    <property type="molecule type" value="Genomic_DNA"/>
</dbReference>
<evidence type="ECO:0000256" key="7">
    <source>
        <dbReference type="SAM" id="Phobius"/>
    </source>
</evidence>
<dbReference type="InterPro" id="IPR036259">
    <property type="entry name" value="MFS_trans_sf"/>
</dbReference>
<keyword evidence="3 7" id="KW-0812">Transmembrane</keyword>
<feature type="transmembrane region" description="Helical" evidence="7">
    <location>
        <begin position="34"/>
        <end position="63"/>
    </location>
</feature>
<feature type="transmembrane region" description="Helical" evidence="7">
    <location>
        <begin position="195"/>
        <end position="216"/>
    </location>
</feature>
<evidence type="ECO:0000256" key="3">
    <source>
        <dbReference type="ARBA" id="ARBA00022692"/>
    </source>
</evidence>
<organism evidence="8 9">
    <name type="scientific">Streptomyces albospinus</name>
    <dbReference type="NCBI Taxonomy" id="285515"/>
    <lineage>
        <taxon>Bacteria</taxon>
        <taxon>Bacillati</taxon>
        <taxon>Actinomycetota</taxon>
        <taxon>Actinomycetes</taxon>
        <taxon>Kitasatosporales</taxon>
        <taxon>Streptomycetaceae</taxon>
        <taxon>Streptomyces</taxon>
    </lineage>
</organism>
<comment type="caution">
    <text evidence="8">The sequence shown here is derived from an EMBL/GenBank/DDBJ whole genome shotgun (WGS) entry which is preliminary data.</text>
</comment>
<feature type="transmembrane region" description="Helical" evidence="7">
    <location>
        <begin position="7"/>
        <end position="28"/>
    </location>
</feature>
<dbReference type="Proteomes" id="UP000654471">
    <property type="component" value="Unassembled WGS sequence"/>
</dbReference>
<comment type="subcellular location">
    <subcellularLocation>
        <location evidence="1">Cell membrane</location>
        <topology evidence="1">Multi-pass membrane protein</topology>
    </subcellularLocation>
</comment>
<feature type="transmembrane region" description="Helical" evidence="7">
    <location>
        <begin position="228"/>
        <end position="245"/>
    </location>
</feature>
<evidence type="ECO:0000256" key="2">
    <source>
        <dbReference type="ARBA" id="ARBA00022475"/>
    </source>
</evidence>
<reference evidence="9" key="1">
    <citation type="journal article" date="2019" name="Int. J. Syst. Evol. Microbiol.">
        <title>The Global Catalogue of Microorganisms (GCM) 10K type strain sequencing project: providing services to taxonomists for standard genome sequencing and annotation.</title>
        <authorList>
            <consortium name="The Broad Institute Genomics Platform"/>
            <consortium name="The Broad Institute Genome Sequencing Center for Infectious Disease"/>
            <person name="Wu L."/>
            <person name="Ma J."/>
        </authorList>
    </citation>
    <scope>NUCLEOTIDE SEQUENCE [LARGE SCALE GENOMIC DNA]</scope>
    <source>
        <strain evidence="9">JCM 3399</strain>
    </source>
</reference>
<dbReference type="PANTHER" id="PTHR23513">
    <property type="entry name" value="INTEGRAL MEMBRANE EFFLUX PROTEIN-RELATED"/>
    <property type="match status" value="1"/>
</dbReference>
<dbReference type="RefSeq" id="WP_189296860.1">
    <property type="nucleotide sequence ID" value="NZ_BMRP01000002.1"/>
</dbReference>
<feature type="compositionally biased region" description="Basic and acidic residues" evidence="6">
    <location>
        <begin position="346"/>
        <end position="356"/>
    </location>
</feature>
<evidence type="ECO:0000313" key="9">
    <source>
        <dbReference type="Proteomes" id="UP000654471"/>
    </source>
</evidence>
<name>A0ABQ2URZ4_9ACTN</name>